<evidence type="ECO:0000313" key="4">
    <source>
        <dbReference type="Proteomes" id="UP000007879"/>
    </source>
</evidence>
<reference evidence="4" key="1">
    <citation type="journal article" date="2010" name="Nature">
        <title>The Amphimedon queenslandica genome and the evolution of animal complexity.</title>
        <authorList>
            <person name="Srivastava M."/>
            <person name="Simakov O."/>
            <person name="Chapman J."/>
            <person name="Fahey B."/>
            <person name="Gauthier M.E."/>
            <person name="Mitros T."/>
            <person name="Richards G.S."/>
            <person name="Conaco C."/>
            <person name="Dacre M."/>
            <person name="Hellsten U."/>
            <person name="Larroux C."/>
            <person name="Putnam N.H."/>
            <person name="Stanke M."/>
            <person name="Adamska M."/>
            <person name="Darling A."/>
            <person name="Degnan S.M."/>
            <person name="Oakley T.H."/>
            <person name="Plachetzki D.C."/>
            <person name="Zhai Y."/>
            <person name="Adamski M."/>
            <person name="Calcino A."/>
            <person name="Cummins S.F."/>
            <person name="Goodstein D.M."/>
            <person name="Harris C."/>
            <person name="Jackson D.J."/>
            <person name="Leys S.P."/>
            <person name="Shu S."/>
            <person name="Woodcroft B.J."/>
            <person name="Vervoort M."/>
            <person name="Kosik K.S."/>
            <person name="Manning G."/>
            <person name="Degnan B.M."/>
            <person name="Rokhsar D.S."/>
        </authorList>
    </citation>
    <scope>NUCLEOTIDE SEQUENCE [LARGE SCALE GENOMIC DNA]</scope>
</reference>
<keyword evidence="4" id="KW-1185">Reference proteome</keyword>
<protein>
    <recommendedName>
        <fullName evidence="2">HTH CENPB-type domain-containing protein</fullName>
    </recommendedName>
</protein>
<dbReference type="GO" id="GO:0003677">
    <property type="term" value="F:DNA binding"/>
    <property type="evidence" value="ECO:0007669"/>
    <property type="project" value="UniProtKB-KW"/>
</dbReference>
<accession>A0AAN0JKI6</accession>
<proteinExistence type="predicted"/>
<dbReference type="PANTHER" id="PTHR19303:SF74">
    <property type="entry name" value="POGO TRANSPOSABLE ELEMENT WITH KRAB DOMAIN"/>
    <property type="match status" value="1"/>
</dbReference>
<organism evidence="3 4">
    <name type="scientific">Amphimedon queenslandica</name>
    <name type="common">Sponge</name>
    <dbReference type="NCBI Taxonomy" id="400682"/>
    <lineage>
        <taxon>Eukaryota</taxon>
        <taxon>Metazoa</taxon>
        <taxon>Porifera</taxon>
        <taxon>Demospongiae</taxon>
        <taxon>Heteroscleromorpha</taxon>
        <taxon>Haplosclerida</taxon>
        <taxon>Niphatidae</taxon>
        <taxon>Amphimedon</taxon>
    </lineage>
</organism>
<dbReference type="Proteomes" id="UP000007879">
    <property type="component" value="Unassembled WGS sequence"/>
</dbReference>
<dbReference type="GO" id="GO:0005634">
    <property type="term" value="C:nucleus"/>
    <property type="evidence" value="ECO:0007669"/>
    <property type="project" value="TreeGrafter"/>
</dbReference>
<dbReference type="KEGG" id="aqu:109585531"/>
<dbReference type="GeneID" id="109585531"/>
<sequence length="393" mass="43967">MADMGYGLSRDDIMRVAFQIVEKTKKPHPFANGAAGKSWLQDFLSRHKLSIRSPQPLSHARAQSVTDDVIKDFFEKLGGIFARLNLLSKPMQIYNIDETSINVVHKPGKVAADIKHKKVWSITSAERGKTHTVLTCVNASGQSIPPLMIFPRKRMKEDLKEGAIPGTMFRCSESGWINQQLFLEWFEFFIESIPPARPVLIIEDGHASHVSLDVIKLAKESNIHLLCLPSHSTHILQPVDVGVFKSLKAHFNKECRDFLHSNPGIKIRSENLASLLSLAWPKALTPMNVMKGFKQCGIFPLNPGVISDRLLAPSKVFSPEPSEISDCDKTPEIANISDFSDILSLPKVPSVSNVSLKSFNSDGARCITNESFITEISEETKRKEEEKKRKEEE</sequence>
<dbReference type="InterPro" id="IPR050863">
    <property type="entry name" value="CenT-Element_Derived"/>
</dbReference>
<name>A0AAN0JKI6_AMPQE</name>
<dbReference type="AlphaFoldDB" id="A0AAN0JKI6"/>
<dbReference type="PROSITE" id="PS51253">
    <property type="entry name" value="HTH_CENPB"/>
    <property type="match status" value="1"/>
</dbReference>
<feature type="domain" description="HTH CENPB-type" evidence="2">
    <location>
        <begin position="1"/>
        <end position="53"/>
    </location>
</feature>
<keyword evidence="1" id="KW-0238">DNA-binding</keyword>
<dbReference type="PANTHER" id="PTHR19303">
    <property type="entry name" value="TRANSPOSON"/>
    <property type="match status" value="1"/>
</dbReference>
<evidence type="ECO:0000256" key="1">
    <source>
        <dbReference type="ARBA" id="ARBA00023125"/>
    </source>
</evidence>
<evidence type="ECO:0000259" key="2">
    <source>
        <dbReference type="PROSITE" id="PS51253"/>
    </source>
</evidence>
<reference evidence="3" key="2">
    <citation type="submission" date="2024-06" db="UniProtKB">
        <authorList>
            <consortium name="EnsemblMetazoa"/>
        </authorList>
    </citation>
    <scope>IDENTIFICATION</scope>
</reference>
<dbReference type="InterPro" id="IPR004875">
    <property type="entry name" value="DDE_SF_endonuclease_dom"/>
</dbReference>
<dbReference type="EnsemblMetazoa" id="XM_020001659.1">
    <property type="protein sequence ID" value="XP_019857218.1"/>
    <property type="gene ID" value="LOC109585531"/>
</dbReference>
<dbReference type="InterPro" id="IPR036397">
    <property type="entry name" value="RNaseH_sf"/>
</dbReference>
<evidence type="ECO:0000313" key="3">
    <source>
        <dbReference type="EnsemblMetazoa" id="XP_019857218.1"/>
    </source>
</evidence>
<dbReference type="Gene3D" id="3.30.420.10">
    <property type="entry name" value="Ribonuclease H-like superfamily/Ribonuclease H"/>
    <property type="match status" value="1"/>
</dbReference>
<dbReference type="RefSeq" id="XP_019857218.1">
    <property type="nucleotide sequence ID" value="XM_020001659.1"/>
</dbReference>
<dbReference type="Pfam" id="PF03184">
    <property type="entry name" value="DDE_1"/>
    <property type="match status" value="1"/>
</dbReference>
<dbReference type="InterPro" id="IPR006600">
    <property type="entry name" value="HTH_CenpB_DNA-bd_dom"/>
</dbReference>